<dbReference type="Proteomes" id="UP001060215">
    <property type="component" value="Chromosome 3"/>
</dbReference>
<accession>A0ACC0IN91</accession>
<reference evidence="1 2" key="1">
    <citation type="journal article" date="2022" name="Plant J.">
        <title>Chromosome-level genome of Camellia lanceoleosa provides a valuable resource for understanding genome evolution and self-incompatibility.</title>
        <authorList>
            <person name="Gong W."/>
            <person name="Xiao S."/>
            <person name="Wang L."/>
            <person name="Liao Z."/>
            <person name="Chang Y."/>
            <person name="Mo W."/>
            <person name="Hu G."/>
            <person name="Li W."/>
            <person name="Zhao G."/>
            <person name="Zhu H."/>
            <person name="Hu X."/>
            <person name="Ji K."/>
            <person name="Xiang X."/>
            <person name="Song Q."/>
            <person name="Yuan D."/>
            <person name="Jin S."/>
            <person name="Zhang L."/>
        </authorList>
    </citation>
    <scope>NUCLEOTIDE SEQUENCE [LARGE SCALE GENOMIC DNA]</scope>
    <source>
        <strain evidence="1">SQ_2022a</strain>
    </source>
</reference>
<protein>
    <submittedName>
        <fullName evidence="1">Dirigent protein 2</fullName>
    </submittedName>
</protein>
<evidence type="ECO:0000313" key="2">
    <source>
        <dbReference type="Proteomes" id="UP001060215"/>
    </source>
</evidence>
<proteinExistence type="predicted"/>
<sequence>MPSRENALKKTTLFNKYALARESKKKKIHEHSNHNLGFCVTKLRPIEPSSTEMEVKEEKGGGLLSREVELVHPWPEWIELVERVAQAVTTNNSLTLFDLVAMADDPLTEGPDPSSKLVGRA</sequence>
<keyword evidence="2" id="KW-1185">Reference proteome</keyword>
<dbReference type="EMBL" id="CM045760">
    <property type="protein sequence ID" value="KAI8026367.1"/>
    <property type="molecule type" value="Genomic_DNA"/>
</dbReference>
<comment type="caution">
    <text evidence="1">The sequence shown here is derived from an EMBL/GenBank/DDBJ whole genome shotgun (WGS) entry which is preliminary data.</text>
</comment>
<evidence type="ECO:0000313" key="1">
    <source>
        <dbReference type="EMBL" id="KAI8026367.1"/>
    </source>
</evidence>
<gene>
    <name evidence="1" type="ORF">LOK49_LG02G03873</name>
</gene>
<name>A0ACC0IN91_9ERIC</name>
<organism evidence="1 2">
    <name type="scientific">Camellia lanceoleosa</name>
    <dbReference type="NCBI Taxonomy" id="1840588"/>
    <lineage>
        <taxon>Eukaryota</taxon>
        <taxon>Viridiplantae</taxon>
        <taxon>Streptophyta</taxon>
        <taxon>Embryophyta</taxon>
        <taxon>Tracheophyta</taxon>
        <taxon>Spermatophyta</taxon>
        <taxon>Magnoliopsida</taxon>
        <taxon>eudicotyledons</taxon>
        <taxon>Gunneridae</taxon>
        <taxon>Pentapetalae</taxon>
        <taxon>asterids</taxon>
        <taxon>Ericales</taxon>
        <taxon>Theaceae</taxon>
        <taxon>Camellia</taxon>
    </lineage>
</organism>